<protein>
    <recommendedName>
        <fullName evidence="4">PiggyBac transposable element-derived protein domain-containing protein</fullName>
    </recommendedName>
</protein>
<dbReference type="GeneID" id="20654254"/>
<accession>G4YJN6</accession>
<keyword evidence="3" id="KW-1185">Reference proteome</keyword>
<reference evidence="2 3" key="1">
    <citation type="journal article" date="2006" name="Science">
        <title>Phytophthora genome sequences uncover evolutionary origins and mechanisms of pathogenesis.</title>
        <authorList>
            <person name="Tyler B.M."/>
            <person name="Tripathy S."/>
            <person name="Zhang X."/>
            <person name="Dehal P."/>
            <person name="Jiang R.H."/>
            <person name="Aerts A."/>
            <person name="Arredondo F.D."/>
            <person name="Baxter L."/>
            <person name="Bensasson D."/>
            <person name="Beynon J.L."/>
            <person name="Chapman J."/>
            <person name="Damasceno C.M."/>
            <person name="Dorrance A.E."/>
            <person name="Dou D."/>
            <person name="Dickerman A.W."/>
            <person name="Dubchak I.L."/>
            <person name="Garbelotto M."/>
            <person name="Gijzen M."/>
            <person name="Gordon S.G."/>
            <person name="Govers F."/>
            <person name="Grunwald N.J."/>
            <person name="Huang W."/>
            <person name="Ivors K.L."/>
            <person name="Jones R.W."/>
            <person name="Kamoun S."/>
            <person name="Krampis K."/>
            <person name="Lamour K.H."/>
            <person name="Lee M.K."/>
            <person name="McDonald W.H."/>
            <person name="Medina M."/>
            <person name="Meijer H.J."/>
            <person name="Nordberg E.K."/>
            <person name="Maclean D.J."/>
            <person name="Ospina-Giraldo M.D."/>
            <person name="Morris P.F."/>
            <person name="Phuntumart V."/>
            <person name="Putnam N.H."/>
            <person name="Rash S."/>
            <person name="Rose J.K."/>
            <person name="Sakihama Y."/>
            <person name="Salamov A.A."/>
            <person name="Savidor A."/>
            <person name="Scheuring C.F."/>
            <person name="Smith B.M."/>
            <person name="Sobral B.W."/>
            <person name="Terry A."/>
            <person name="Torto-Alalibo T.A."/>
            <person name="Win J."/>
            <person name="Xu Z."/>
            <person name="Zhang H."/>
            <person name="Grigoriev I.V."/>
            <person name="Rokhsar D.S."/>
            <person name="Boore J.L."/>
        </authorList>
    </citation>
    <scope>NUCLEOTIDE SEQUENCE [LARGE SCALE GENOMIC DNA]</scope>
    <source>
        <strain evidence="2 3">P6497</strain>
    </source>
</reference>
<dbReference type="RefSeq" id="XP_009517423.1">
    <property type="nucleotide sequence ID" value="XM_009519128.1"/>
</dbReference>
<dbReference type="PANTHER" id="PTHR46599">
    <property type="entry name" value="PIGGYBAC TRANSPOSABLE ELEMENT-DERIVED PROTEIN 4"/>
    <property type="match status" value="1"/>
</dbReference>
<gene>
    <name evidence="2" type="ORF">PHYSODRAFT_472628</name>
</gene>
<evidence type="ECO:0000313" key="2">
    <source>
        <dbReference type="EMBL" id="EGZ30148.1"/>
    </source>
</evidence>
<evidence type="ECO:0000313" key="3">
    <source>
        <dbReference type="Proteomes" id="UP000002640"/>
    </source>
</evidence>
<dbReference type="KEGG" id="psoj:PHYSODRAFT_472628"/>
<organism evidence="2 3">
    <name type="scientific">Phytophthora sojae (strain P6497)</name>
    <name type="common">Soybean stem and root rot agent</name>
    <name type="synonym">Phytophthora megasperma f. sp. glycines</name>
    <dbReference type="NCBI Taxonomy" id="1094619"/>
    <lineage>
        <taxon>Eukaryota</taxon>
        <taxon>Sar</taxon>
        <taxon>Stramenopiles</taxon>
        <taxon>Oomycota</taxon>
        <taxon>Peronosporomycetes</taxon>
        <taxon>Peronosporales</taxon>
        <taxon>Peronosporaceae</taxon>
        <taxon>Phytophthora</taxon>
    </lineage>
</organism>
<dbReference type="EMBL" id="JH159151">
    <property type="protein sequence ID" value="EGZ30148.1"/>
    <property type="molecule type" value="Genomic_DNA"/>
</dbReference>
<dbReference type="AlphaFoldDB" id="G4YJN6"/>
<feature type="region of interest" description="Disordered" evidence="1">
    <location>
        <begin position="92"/>
        <end position="122"/>
    </location>
</feature>
<dbReference type="STRING" id="1094619.G4YJN6"/>
<name>G4YJN6_PHYSP</name>
<evidence type="ECO:0000256" key="1">
    <source>
        <dbReference type="SAM" id="MobiDB-lite"/>
    </source>
</evidence>
<sequence>MGGVDVHDQLRLQRYSLQRAVTFRKYYKSLFLGLVDLAIVNGYTVHRAYHASEGTRPLTHVQYIRKLHLELIHLKSEDIYEDNKFGAASTAAPAASASRAERTSGTQHLPTQIDEWRTHSGQSKQVQRNCMIGSLMPTDGKLGGTTTYYCKACVDSQQVYLCMKPKKTIDGVLMSCWEIWHTIYKNGIAIPDHLEPVRVVLEMEMVLDLHLQLVRYVSISRQILSQSQDRYGMALLPT</sequence>
<dbReference type="PANTHER" id="PTHR46599:SF3">
    <property type="entry name" value="PIGGYBAC TRANSPOSABLE ELEMENT-DERIVED PROTEIN 4"/>
    <property type="match status" value="1"/>
</dbReference>
<proteinExistence type="predicted"/>
<evidence type="ECO:0008006" key="4">
    <source>
        <dbReference type="Google" id="ProtNLM"/>
    </source>
</evidence>
<dbReference type="Proteomes" id="UP000002640">
    <property type="component" value="Unassembled WGS sequence"/>
</dbReference>
<dbReference type="InParanoid" id="G4YJN6"/>